<organism evidence="2 3">
    <name type="scientific">Kitasatospora nipponensis</name>
    <dbReference type="NCBI Taxonomy" id="258049"/>
    <lineage>
        <taxon>Bacteria</taxon>
        <taxon>Bacillati</taxon>
        <taxon>Actinomycetota</taxon>
        <taxon>Actinomycetes</taxon>
        <taxon>Kitasatosporales</taxon>
        <taxon>Streptomycetaceae</taxon>
        <taxon>Kitasatospora</taxon>
    </lineage>
</organism>
<evidence type="ECO:0000313" key="2">
    <source>
        <dbReference type="EMBL" id="GAA1274789.1"/>
    </source>
</evidence>
<comment type="caution">
    <text evidence="2">The sequence shown here is derived from an EMBL/GenBank/DDBJ whole genome shotgun (WGS) entry which is preliminary data.</text>
</comment>
<accession>A0ABN1X0A6</accession>
<reference evidence="2 3" key="1">
    <citation type="journal article" date="2019" name="Int. J. Syst. Evol. Microbiol.">
        <title>The Global Catalogue of Microorganisms (GCM) 10K type strain sequencing project: providing services to taxonomists for standard genome sequencing and annotation.</title>
        <authorList>
            <consortium name="The Broad Institute Genomics Platform"/>
            <consortium name="The Broad Institute Genome Sequencing Center for Infectious Disease"/>
            <person name="Wu L."/>
            <person name="Ma J."/>
        </authorList>
    </citation>
    <scope>NUCLEOTIDE SEQUENCE [LARGE SCALE GENOMIC DNA]</scope>
    <source>
        <strain evidence="2 3">JCM 13004</strain>
    </source>
</reference>
<protein>
    <submittedName>
        <fullName evidence="2">Lipoprotein</fullName>
    </submittedName>
</protein>
<evidence type="ECO:0000313" key="3">
    <source>
        <dbReference type="Proteomes" id="UP001500037"/>
    </source>
</evidence>
<evidence type="ECO:0000256" key="1">
    <source>
        <dbReference type="SAM" id="MobiDB-lite"/>
    </source>
</evidence>
<feature type="region of interest" description="Disordered" evidence="1">
    <location>
        <begin position="216"/>
        <end position="285"/>
    </location>
</feature>
<keyword evidence="3" id="KW-1185">Reference proteome</keyword>
<sequence length="285" mass="28580">MVLAVAALAGCAGPGQLHDAGPTRPLASPPSPPSPVELWPAVALSTSPTPAVGSPGAPEPVPGITVSGDDIRTVDVSRLLRQDSRDVPASEQEAVTGCTGCQVLAPQFRDLTGDGREELLTAVLTADQRGDLHVYRLVEHQLVPILTLPVAAGFWADTLLSDLEVHEPAGTAAVVLSTYHWDGARLAFSNRQIKPTGPGGDAPACLLGDLQVGTLPASAKPTLPRNPGTPSAGPIQPSARPSVAPPAPGGAGAAPAFATPSALPSAAPPAAPVPSAPPATPGVSR</sequence>
<name>A0ABN1X0A6_9ACTN</name>
<dbReference type="EMBL" id="BAAALF010000252">
    <property type="protein sequence ID" value="GAA1274789.1"/>
    <property type="molecule type" value="Genomic_DNA"/>
</dbReference>
<keyword evidence="2" id="KW-0449">Lipoprotein</keyword>
<feature type="compositionally biased region" description="Pro residues" evidence="1">
    <location>
        <begin position="266"/>
        <end position="285"/>
    </location>
</feature>
<dbReference type="Proteomes" id="UP001500037">
    <property type="component" value="Unassembled WGS sequence"/>
</dbReference>
<feature type="region of interest" description="Disordered" evidence="1">
    <location>
        <begin position="13"/>
        <end position="68"/>
    </location>
</feature>
<gene>
    <name evidence="2" type="ORF">GCM10009665_72690</name>
</gene>
<feature type="compositionally biased region" description="Low complexity" evidence="1">
    <location>
        <begin position="253"/>
        <end position="265"/>
    </location>
</feature>
<proteinExistence type="predicted"/>